<dbReference type="InterPro" id="IPR053155">
    <property type="entry name" value="F-pilin_assembly_TraC"/>
</dbReference>
<organism evidence="2 3">
    <name type="scientific">Marinobacter vinifirmus</name>
    <dbReference type="NCBI Taxonomy" id="355591"/>
    <lineage>
        <taxon>Bacteria</taxon>
        <taxon>Pseudomonadati</taxon>
        <taxon>Pseudomonadota</taxon>
        <taxon>Gammaproteobacteria</taxon>
        <taxon>Pseudomonadales</taxon>
        <taxon>Marinobacteraceae</taxon>
        <taxon>Marinobacter</taxon>
    </lineage>
</organism>
<dbReference type="Pfam" id="PF11130">
    <property type="entry name" value="TraC_F_IV"/>
    <property type="match status" value="1"/>
</dbReference>
<keyword evidence="3" id="KW-1185">Reference proteome</keyword>
<dbReference type="Gene3D" id="3.40.50.300">
    <property type="entry name" value="P-loop containing nucleotide triphosphate hydrolases"/>
    <property type="match status" value="1"/>
</dbReference>
<sequence length="869" mass="97576">MGSQQVTLVDRFHAVKRKIADKVKSSLVNDVPPGVRFKNTGDVPTLASLKAFSERYAVASLLPYEAYDEETGIYYNRDTVGFMLYANPGTGLTATELKTLNGFFNQSHKADTTIQISVIADPNVEPILKRWAETKGNAIDKSIAEIFETLGNNRVEYMRQGKWNSLFTDQAFLLRNMHLVVSYTIPIPKGLTGIDVHQDDIDRLVRTREAAIGTLRSAKIYAQSMSPELFINIMNGLLNPSTEPQPRLYYDDNNLINSQIVDDDTMALFDSGASSLIHKDQAFSILPYHVRQFPQTWPGFKNGQLIGSFTNNILRIPCPFIATLTVNAPDQVSAKGKVTRKSVRATQMADSPMAKYVPQWKDRKVDWDYTAKKVDNGNKLMDAFYQIVLFTPQGREQECEQALKSVYESLGWVLSKSRYTPVHSFLGALPMGLCQESKRALEIFGHFNTRLSWTCTNIAPWIGEWKGTHTPMMMFNGRRGQITYFDPFDNDKGNYNMSCSATSGSGKSFFTQEWVFSCLGYGGRAFIIDAGHSYKNLCKLLKGTYLEFGNDEVRICLNPFSSISDDDPKYFKEQLPLLKMLIAQMASPERPLSAKQRAVLEKAIMRTWEQYGSKATISSVVDVLLADNSDDGPMHATAKDLAVMLHSYTKDGMYADYFEGDSNVNLDNSFVVLELDALNTMPDLQSVVLLILMMRITQVMYLSGNKKQRKLCIIDEAWRLLGRGRAGEFIEEGYRVARKHGGSFMTITQKISDYYASETAKAAYANSDFKVYLRQDPGELAEAEAKGHISNTSGKVDVIRSLETIQGKYSELAIDSPNGLAALRFTVDPVTEKLYSTKAEEVDYIREAEARGIHIFDAVQELIRRSGSR</sequence>
<dbReference type="Pfam" id="PF19044">
    <property type="entry name" value="P-loop_TraG"/>
    <property type="match status" value="1"/>
</dbReference>
<evidence type="ECO:0000313" key="3">
    <source>
        <dbReference type="Proteomes" id="UP000216984"/>
    </source>
</evidence>
<gene>
    <name evidence="2" type="ORF">B9Q17_00170</name>
</gene>
<reference evidence="2 3" key="1">
    <citation type="submission" date="2017-06" db="EMBL/GenBank/DDBJ databases">
        <title>Draft genome sequence of the halophilic bacterium Marinobacter vinifirmus FB1.</title>
        <authorList>
            <person name="Stepanov V.G."/>
            <person name="Roberts D.J."/>
            <person name="Fox G.E."/>
        </authorList>
    </citation>
    <scope>NUCLEOTIDE SEQUENCE [LARGE SCALE GENOMIC DNA]</scope>
    <source>
        <strain evidence="2 3">FB1</strain>
    </source>
</reference>
<accession>A0A7Z1DS34</accession>
<evidence type="ECO:0000313" key="2">
    <source>
        <dbReference type="EMBL" id="OZC34951.1"/>
    </source>
</evidence>
<proteinExistence type="predicted"/>
<dbReference type="RefSeq" id="WP_094625902.1">
    <property type="nucleotide sequence ID" value="NZ_NEFY01000019.1"/>
</dbReference>
<dbReference type="CDD" id="cd01127">
    <property type="entry name" value="TrwB_TraG_TraD_VirD4"/>
    <property type="match status" value="1"/>
</dbReference>
<feature type="domain" description="TraG P-loop" evidence="1">
    <location>
        <begin position="494"/>
        <end position="862"/>
    </location>
</feature>
<dbReference type="Gene3D" id="1.10.8.730">
    <property type="match status" value="1"/>
</dbReference>
<evidence type="ECO:0000259" key="1">
    <source>
        <dbReference type="Pfam" id="PF19044"/>
    </source>
</evidence>
<dbReference type="InterPro" id="IPR025955">
    <property type="entry name" value="TraC/Conjuga_ATPase"/>
</dbReference>
<dbReference type="PANTHER" id="PTHR38467:SF1">
    <property type="entry name" value="CONJUGATIVE TRANSFER: ASSEMBLY"/>
    <property type="match status" value="1"/>
</dbReference>
<dbReference type="EMBL" id="NEFY01000019">
    <property type="protein sequence ID" value="OZC34951.1"/>
    <property type="molecule type" value="Genomic_DNA"/>
</dbReference>
<dbReference type="NCBIfam" id="TIGR02746">
    <property type="entry name" value="TraC-F-type"/>
    <property type="match status" value="1"/>
</dbReference>
<dbReference type="InterPro" id="IPR014117">
    <property type="entry name" value="TraC-F-type"/>
</dbReference>
<dbReference type="PANTHER" id="PTHR38467">
    <property type="match status" value="1"/>
</dbReference>
<dbReference type="SUPFAM" id="SSF52540">
    <property type="entry name" value="P-loop containing nucleoside triphosphate hydrolases"/>
    <property type="match status" value="1"/>
</dbReference>
<dbReference type="Proteomes" id="UP000216984">
    <property type="component" value="Unassembled WGS sequence"/>
</dbReference>
<name>A0A7Z1DS34_9GAMM</name>
<protein>
    <submittedName>
        <fullName evidence="2">Type-IV secretion system protein TraC</fullName>
    </submittedName>
</protein>
<dbReference type="AlphaFoldDB" id="A0A7Z1DS34"/>
<dbReference type="InterPro" id="IPR043964">
    <property type="entry name" value="P-loop_TraG"/>
</dbReference>
<comment type="caution">
    <text evidence="2">The sequence shown here is derived from an EMBL/GenBank/DDBJ whole genome shotgun (WGS) entry which is preliminary data.</text>
</comment>
<dbReference type="InterPro" id="IPR027417">
    <property type="entry name" value="P-loop_NTPase"/>
</dbReference>